<sequence length="40" mass="4448">MEDEVGMDPNGSEMYLGVPLRGLLYSVQVLEGKSTLYIRS</sequence>
<organism evidence="1">
    <name type="scientific">Anguilla anguilla</name>
    <name type="common">European freshwater eel</name>
    <name type="synonym">Muraena anguilla</name>
    <dbReference type="NCBI Taxonomy" id="7936"/>
    <lineage>
        <taxon>Eukaryota</taxon>
        <taxon>Metazoa</taxon>
        <taxon>Chordata</taxon>
        <taxon>Craniata</taxon>
        <taxon>Vertebrata</taxon>
        <taxon>Euteleostomi</taxon>
        <taxon>Actinopterygii</taxon>
        <taxon>Neopterygii</taxon>
        <taxon>Teleostei</taxon>
        <taxon>Anguilliformes</taxon>
        <taxon>Anguillidae</taxon>
        <taxon>Anguilla</taxon>
    </lineage>
</organism>
<dbReference type="AlphaFoldDB" id="A0A0E9QIW5"/>
<dbReference type="EMBL" id="GBXM01092130">
    <property type="protein sequence ID" value="JAH16447.1"/>
    <property type="molecule type" value="Transcribed_RNA"/>
</dbReference>
<reference evidence="1" key="2">
    <citation type="journal article" date="2015" name="Fish Shellfish Immunol.">
        <title>Early steps in the European eel (Anguilla anguilla)-Vibrio vulnificus interaction in the gills: Role of the RtxA13 toxin.</title>
        <authorList>
            <person name="Callol A."/>
            <person name="Pajuelo D."/>
            <person name="Ebbesson L."/>
            <person name="Teles M."/>
            <person name="MacKenzie S."/>
            <person name="Amaro C."/>
        </authorList>
    </citation>
    <scope>NUCLEOTIDE SEQUENCE</scope>
</reference>
<name>A0A0E9QIW5_ANGAN</name>
<accession>A0A0E9QIW5</accession>
<evidence type="ECO:0000313" key="1">
    <source>
        <dbReference type="EMBL" id="JAH16447.1"/>
    </source>
</evidence>
<protein>
    <submittedName>
        <fullName evidence="1">Uncharacterized protein</fullName>
    </submittedName>
</protein>
<proteinExistence type="predicted"/>
<reference evidence="1" key="1">
    <citation type="submission" date="2014-11" db="EMBL/GenBank/DDBJ databases">
        <authorList>
            <person name="Amaro Gonzalez C."/>
        </authorList>
    </citation>
    <scope>NUCLEOTIDE SEQUENCE</scope>
</reference>